<comment type="caution">
    <text evidence="3">The sequence shown here is derived from an EMBL/GenBank/DDBJ whole genome shotgun (WGS) entry which is preliminary data.</text>
</comment>
<dbReference type="Gene3D" id="3.40.50.880">
    <property type="match status" value="1"/>
</dbReference>
<dbReference type="SUPFAM" id="SSF52317">
    <property type="entry name" value="Class I glutamine amidotransferase-like"/>
    <property type="match status" value="1"/>
</dbReference>
<dbReference type="InterPro" id="IPR006286">
    <property type="entry name" value="C56_PfpI-like"/>
</dbReference>
<name>A0A5N4WMW3_9GAMM</name>
<dbReference type="InterPro" id="IPR029062">
    <property type="entry name" value="Class_I_gatase-like"/>
</dbReference>
<feature type="domain" description="DJ-1/PfpI" evidence="2">
    <location>
        <begin position="3"/>
        <end position="167"/>
    </location>
</feature>
<keyword evidence="3" id="KW-0808">Transferase</keyword>
<evidence type="ECO:0000256" key="1">
    <source>
        <dbReference type="ARBA" id="ARBA00008542"/>
    </source>
</evidence>
<keyword evidence="3" id="KW-0315">Glutamine amidotransferase</keyword>
<dbReference type="InterPro" id="IPR002818">
    <property type="entry name" value="DJ-1/PfpI"/>
</dbReference>
<dbReference type="PROSITE" id="PS51273">
    <property type="entry name" value="GATASE_TYPE_1"/>
    <property type="match status" value="1"/>
</dbReference>
<gene>
    <name evidence="3" type="ORF">F4W09_03980</name>
</gene>
<dbReference type="PANTHER" id="PTHR42733">
    <property type="entry name" value="DJ-1 PROTEIN"/>
    <property type="match status" value="1"/>
</dbReference>
<dbReference type="PANTHER" id="PTHR42733:SF2">
    <property type="entry name" value="DJ-1_THIJ_PFPI FAMILY PROTEIN"/>
    <property type="match status" value="1"/>
</dbReference>
<dbReference type="AlphaFoldDB" id="A0A5N4WMW3"/>
<dbReference type="CDD" id="cd03134">
    <property type="entry name" value="GATase1_PfpI_like"/>
    <property type="match status" value="1"/>
</dbReference>
<dbReference type="Pfam" id="PF01965">
    <property type="entry name" value="DJ-1_PfpI"/>
    <property type="match status" value="1"/>
</dbReference>
<dbReference type="Proteomes" id="UP000325788">
    <property type="component" value="Unassembled WGS sequence"/>
</dbReference>
<dbReference type="GO" id="GO:0016740">
    <property type="term" value="F:transferase activity"/>
    <property type="evidence" value="ECO:0007669"/>
    <property type="project" value="UniProtKB-KW"/>
</dbReference>
<sequence length="172" mass="19336">MPKRIAVLVTHDFEDMEYVEPVEAFRAASHSVINIENKAGNIVYGKKRRYSVTIDQGIDDVTVHEFDALLIPGGYSPDHLRADERYVDFVRRFANAQKPIMSICHGPQLLINAGVVKGRRMTTMKSVIIDLLNAGAVFYDEAVVNDNNLYISSRSPEDLPAFIRESLTVLKL</sequence>
<accession>A0A5N4WMW3</accession>
<evidence type="ECO:0000313" key="3">
    <source>
        <dbReference type="EMBL" id="KAB1857902.1"/>
    </source>
</evidence>
<dbReference type="PROSITE" id="PS51276">
    <property type="entry name" value="PEPTIDASE_C56_PFPI"/>
    <property type="match status" value="1"/>
</dbReference>
<dbReference type="EMBL" id="VXLD01000002">
    <property type="protein sequence ID" value="KAB1857902.1"/>
    <property type="molecule type" value="Genomic_DNA"/>
</dbReference>
<proteinExistence type="inferred from homology"/>
<organism evidence="3 4">
    <name type="scientific">Acinetobacter tandoii</name>
    <dbReference type="NCBI Taxonomy" id="202954"/>
    <lineage>
        <taxon>Bacteria</taxon>
        <taxon>Pseudomonadati</taxon>
        <taxon>Pseudomonadota</taxon>
        <taxon>Gammaproteobacteria</taxon>
        <taxon>Moraxellales</taxon>
        <taxon>Moraxellaceae</taxon>
        <taxon>Acinetobacter</taxon>
    </lineage>
</organism>
<evidence type="ECO:0000313" key="4">
    <source>
        <dbReference type="Proteomes" id="UP000325788"/>
    </source>
</evidence>
<reference evidence="3 4" key="1">
    <citation type="submission" date="2019-09" db="EMBL/GenBank/DDBJ databases">
        <title>Draft genome sequence of Acinetobacter tandoii W4-4-4 isolated from environmental water sample.</title>
        <authorList>
            <person name="Wee S.K."/>
            <person name="Yan B."/>
            <person name="Mustaffa S.B."/>
            <person name="Yap E.P.H."/>
        </authorList>
    </citation>
    <scope>NUCLEOTIDE SEQUENCE [LARGE SCALE GENOMIC DNA]</scope>
    <source>
        <strain evidence="3 4">W4-4-4</strain>
    </source>
</reference>
<protein>
    <submittedName>
        <fullName evidence="3">Type 1 glutamine amidotransferase</fullName>
    </submittedName>
</protein>
<comment type="similarity">
    <text evidence="1">Belongs to the peptidase C56 family.</text>
</comment>
<dbReference type="NCBIfam" id="TIGR01382">
    <property type="entry name" value="PfpI"/>
    <property type="match status" value="1"/>
</dbReference>
<evidence type="ECO:0000259" key="2">
    <source>
        <dbReference type="Pfam" id="PF01965"/>
    </source>
</evidence>
<dbReference type="RefSeq" id="WP_151504094.1">
    <property type="nucleotide sequence ID" value="NZ_VXLD01000002.1"/>
</dbReference>